<accession>A0A7J6VV98</accession>
<comment type="caution">
    <text evidence="10">The sequence shown here is derived from an EMBL/GenBank/DDBJ whole genome shotgun (WGS) entry which is preliminary data.</text>
</comment>
<feature type="domain" description="Casparian strip membrane protein" evidence="9">
    <location>
        <begin position="5"/>
        <end position="158"/>
    </location>
</feature>
<keyword evidence="5 8" id="KW-0812">Transmembrane</keyword>
<dbReference type="InterPro" id="IPR006702">
    <property type="entry name" value="CASP_dom"/>
</dbReference>
<evidence type="ECO:0000313" key="11">
    <source>
        <dbReference type="Proteomes" id="UP000554482"/>
    </source>
</evidence>
<evidence type="ECO:0000256" key="8">
    <source>
        <dbReference type="RuleBase" id="RU361233"/>
    </source>
</evidence>
<reference evidence="10 11" key="1">
    <citation type="submission" date="2020-06" db="EMBL/GenBank/DDBJ databases">
        <title>Transcriptomic and genomic resources for Thalictrum thalictroides and T. hernandezii: Facilitating candidate gene discovery in an emerging model plant lineage.</title>
        <authorList>
            <person name="Arias T."/>
            <person name="Riano-Pachon D.M."/>
            <person name="Di Stilio V.S."/>
        </authorList>
    </citation>
    <scope>NUCLEOTIDE SEQUENCE [LARGE SCALE GENOMIC DNA]</scope>
    <source>
        <strain evidence="11">cv. WT478/WT964</strain>
        <tissue evidence="10">Leaves</tissue>
    </source>
</reference>
<keyword evidence="7 8" id="KW-0472">Membrane</keyword>
<evidence type="ECO:0000256" key="6">
    <source>
        <dbReference type="ARBA" id="ARBA00022989"/>
    </source>
</evidence>
<evidence type="ECO:0000313" key="10">
    <source>
        <dbReference type="EMBL" id="KAF5189026.1"/>
    </source>
</evidence>
<dbReference type="PANTHER" id="PTHR33573:SF17">
    <property type="entry name" value="CASP-LIKE PROTEIN 4D1"/>
    <property type="match status" value="1"/>
</dbReference>
<feature type="transmembrane region" description="Helical" evidence="8">
    <location>
        <begin position="93"/>
        <end position="111"/>
    </location>
</feature>
<dbReference type="Proteomes" id="UP000554482">
    <property type="component" value="Unassembled WGS sequence"/>
</dbReference>
<comment type="subunit">
    <text evidence="3 8">Homodimer and heterodimers.</text>
</comment>
<keyword evidence="4 8" id="KW-1003">Cell membrane</keyword>
<keyword evidence="11" id="KW-1185">Reference proteome</keyword>
<feature type="transmembrane region" description="Helical" evidence="8">
    <location>
        <begin position="6"/>
        <end position="28"/>
    </location>
</feature>
<organism evidence="10 11">
    <name type="scientific">Thalictrum thalictroides</name>
    <name type="common">Rue-anemone</name>
    <name type="synonym">Anemone thalictroides</name>
    <dbReference type="NCBI Taxonomy" id="46969"/>
    <lineage>
        <taxon>Eukaryota</taxon>
        <taxon>Viridiplantae</taxon>
        <taxon>Streptophyta</taxon>
        <taxon>Embryophyta</taxon>
        <taxon>Tracheophyta</taxon>
        <taxon>Spermatophyta</taxon>
        <taxon>Magnoliopsida</taxon>
        <taxon>Ranunculales</taxon>
        <taxon>Ranunculaceae</taxon>
        <taxon>Thalictroideae</taxon>
        <taxon>Thalictrum</taxon>
    </lineage>
</organism>
<comment type="subcellular location">
    <subcellularLocation>
        <location evidence="1 8">Cell membrane</location>
        <topology evidence="1 8">Multi-pass membrane protein</topology>
    </subcellularLocation>
</comment>
<evidence type="ECO:0000256" key="5">
    <source>
        <dbReference type="ARBA" id="ARBA00022692"/>
    </source>
</evidence>
<evidence type="ECO:0000259" key="9">
    <source>
        <dbReference type="Pfam" id="PF04535"/>
    </source>
</evidence>
<evidence type="ECO:0000256" key="7">
    <source>
        <dbReference type="ARBA" id="ARBA00023136"/>
    </source>
</evidence>
<feature type="transmembrane region" description="Helical" evidence="8">
    <location>
        <begin position="146"/>
        <end position="166"/>
    </location>
</feature>
<dbReference type="EMBL" id="JABWDY010026059">
    <property type="protein sequence ID" value="KAF5189026.1"/>
    <property type="molecule type" value="Genomic_DNA"/>
</dbReference>
<dbReference type="PANTHER" id="PTHR33573">
    <property type="entry name" value="CASP-LIKE PROTEIN 4A4"/>
    <property type="match status" value="1"/>
</dbReference>
<evidence type="ECO:0000256" key="3">
    <source>
        <dbReference type="ARBA" id="ARBA00011489"/>
    </source>
</evidence>
<evidence type="ECO:0000256" key="4">
    <source>
        <dbReference type="ARBA" id="ARBA00022475"/>
    </source>
</evidence>
<protein>
    <recommendedName>
        <fullName evidence="8">CASP-like protein</fullName>
    </recommendedName>
</protein>
<dbReference type="OrthoDB" id="685197at2759"/>
<comment type="similarity">
    <text evidence="2 8">Belongs to the Casparian strip membrane proteins (CASP) family.</text>
</comment>
<evidence type="ECO:0000256" key="2">
    <source>
        <dbReference type="ARBA" id="ARBA00007651"/>
    </source>
</evidence>
<feature type="transmembrane region" description="Helical" evidence="8">
    <location>
        <begin position="49"/>
        <end position="73"/>
    </location>
</feature>
<name>A0A7J6VV98_THATH</name>
<dbReference type="Pfam" id="PF04535">
    <property type="entry name" value="CASP_dom"/>
    <property type="match status" value="1"/>
</dbReference>
<evidence type="ECO:0000256" key="1">
    <source>
        <dbReference type="ARBA" id="ARBA00004651"/>
    </source>
</evidence>
<dbReference type="AlphaFoldDB" id="A0A7J6VV98"/>
<sequence>MATGSAIATLVLRLLALVLLAASIAIFATDKFTIDGQKATFRDIQAYKYVMAAALLVFIYTLIEIPFAIYHVLKEKRLINHGCVPHFESCADQIMAYILATAVGAGFGTTFEYKKVLKDFIEGLENLGFEGVEEAKSKGEKFLDRGNIATGVLFVAFICVAVQAVISSISRNNSATNSGRKGYWFG</sequence>
<dbReference type="GO" id="GO:0005886">
    <property type="term" value="C:plasma membrane"/>
    <property type="evidence" value="ECO:0007669"/>
    <property type="project" value="UniProtKB-SubCell"/>
</dbReference>
<keyword evidence="6 8" id="KW-1133">Transmembrane helix</keyword>
<gene>
    <name evidence="10" type="ORF">FRX31_021386</name>
</gene>
<proteinExistence type="inferred from homology"/>